<reference evidence="1 2" key="1">
    <citation type="journal article" date="2019" name="Nat. Ecol. Evol.">
        <title>Megaphylogeny resolves global patterns of mushroom evolution.</title>
        <authorList>
            <person name="Varga T."/>
            <person name="Krizsan K."/>
            <person name="Foldi C."/>
            <person name="Dima B."/>
            <person name="Sanchez-Garcia M."/>
            <person name="Sanchez-Ramirez S."/>
            <person name="Szollosi G.J."/>
            <person name="Szarkandi J.G."/>
            <person name="Papp V."/>
            <person name="Albert L."/>
            <person name="Andreopoulos W."/>
            <person name="Angelini C."/>
            <person name="Antonin V."/>
            <person name="Barry K.W."/>
            <person name="Bougher N.L."/>
            <person name="Buchanan P."/>
            <person name="Buyck B."/>
            <person name="Bense V."/>
            <person name="Catcheside P."/>
            <person name="Chovatia M."/>
            <person name="Cooper J."/>
            <person name="Damon W."/>
            <person name="Desjardin D."/>
            <person name="Finy P."/>
            <person name="Geml J."/>
            <person name="Haridas S."/>
            <person name="Hughes K."/>
            <person name="Justo A."/>
            <person name="Karasinski D."/>
            <person name="Kautmanova I."/>
            <person name="Kiss B."/>
            <person name="Kocsube S."/>
            <person name="Kotiranta H."/>
            <person name="LaButti K.M."/>
            <person name="Lechner B.E."/>
            <person name="Liimatainen K."/>
            <person name="Lipzen A."/>
            <person name="Lukacs Z."/>
            <person name="Mihaltcheva S."/>
            <person name="Morgado L.N."/>
            <person name="Niskanen T."/>
            <person name="Noordeloos M.E."/>
            <person name="Ohm R.A."/>
            <person name="Ortiz-Santana B."/>
            <person name="Ovrebo C."/>
            <person name="Racz N."/>
            <person name="Riley R."/>
            <person name="Savchenko A."/>
            <person name="Shiryaev A."/>
            <person name="Soop K."/>
            <person name="Spirin V."/>
            <person name="Szebenyi C."/>
            <person name="Tomsovsky M."/>
            <person name="Tulloss R.E."/>
            <person name="Uehling J."/>
            <person name="Grigoriev I.V."/>
            <person name="Vagvolgyi C."/>
            <person name="Papp T."/>
            <person name="Martin F.M."/>
            <person name="Miettinen O."/>
            <person name="Hibbett D.S."/>
            <person name="Nagy L.G."/>
        </authorList>
    </citation>
    <scope>NUCLEOTIDE SEQUENCE [LARGE SCALE GENOMIC DNA]</scope>
    <source>
        <strain evidence="1 2">NL-1719</strain>
    </source>
</reference>
<protein>
    <submittedName>
        <fullName evidence="1">Uncharacterized protein</fullName>
    </submittedName>
</protein>
<sequence>MDRISQNKEILHHIIYDILNFGIFRRRKACLFVCKSWFDVAQDILWRKIHMRDFCRLFKILCPMKKVEKSAGGIILYKFRRDVTAADWTRFERYSRRIRVLKLELEPSTPVGGARRMDQSVYDALAVSRPASGVFPNLTELRIDSRFSYCAPLFLSPGVKILKIGLHYPKFEDEPEYPLNDRADLLHHASLQITSLLELSLFVPPAQRGDDYWDTGYTICQEEESICQLLRRQSQLHSLSLPYCWFTSCIAEAAAFLPDLKSISPVRQGPAIGNPLDTLSFNPLLGPRISPPFPSIQELYLAVPYPQFQRFLLQWIPSGRAHTKIQVLTIRSQVLESPQTIQGMLETLVPRCPNLTSLHISSLCSPEQMPWTNSPAYERYRGGQDDTMRRSPSDWTLDFLNPFRVTLDAIRALFSLDYLRNLDLHHHLPAAFSTADIETIALNLSHLKNLDLFSDPHPIYLGGSHEDPSNPARYDETVMDQTGYKVKQIPGFRHTLRAFGSKCPNLQTLGIFVCPSPTDLTPVAEFLGIRDSNTTSHSTPVKYFPNLKEPSFGSSYCRDTMSTSLAFALGEYLDTNARISTKLSWAPVVDEEDDSYFGGAEDSEYGERLKRGGRIPPAVDQSTNPQVRGEAKPYLHLGRYCDAWNFAANGDPIPSDEAIFTSAPGDPLIFDLTTFSEDTAMHGTMGGITTTSDGERWMPGVGLCFEGGVNIGGGLSQETKTELTARRVGWRAMADAISLMRTIRLQEDQLVERRIGTTESGQESLEGDFI</sequence>
<gene>
    <name evidence="1" type="ORF">BDN72DRAFT_860006</name>
</gene>
<accession>A0ACD3AK84</accession>
<dbReference type="Proteomes" id="UP000308600">
    <property type="component" value="Unassembled WGS sequence"/>
</dbReference>
<organism evidence="1 2">
    <name type="scientific">Pluteus cervinus</name>
    <dbReference type="NCBI Taxonomy" id="181527"/>
    <lineage>
        <taxon>Eukaryota</taxon>
        <taxon>Fungi</taxon>
        <taxon>Dikarya</taxon>
        <taxon>Basidiomycota</taxon>
        <taxon>Agaricomycotina</taxon>
        <taxon>Agaricomycetes</taxon>
        <taxon>Agaricomycetidae</taxon>
        <taxon>Agaricales</taxon>
        <taxon>Pluteineae</taxon>
        <taxon>Pluteaceae</taxon>
        <taxon>Pluteus</taxon>
    </lineage>
</organism>
<name>A0ACD3AK84_9AGAR</name>
<evidence type="ECO:0000313" key="1">
    <source>
        <dbReference type="EMBL" id="TFK66318.1"/>
    </source>
</evidence>
<proteinExistence type="predicted"/>
<dbReference type="EMBL" id="ML208409">
    <property type="protein sequence ID" value="TFK66318.1"/>
    <property type="molecule type" value="Genomic_DNA"/>
</dbReference>
<keyword evidence="2" id="KW-1185">Reference proteome</keyword>
<evidence type="ECO:0000313" key="2">
    <source>
        <dbReference type="Proteomes" id="UP000308600"/>
    </source>
</evidence>